<evidence type="ECO:0000313" key="1">
    <source>
        <dbReference type="EMBL" id="KAJ2789874.1"/>
    </source>
</evidence>
<organism evidence="1 2">
    <name type="scientific">Coemansia linderi</name>
    <dbReference type="NCBI Taxonomy" id="2663919"/>
    <lineage>
        <taxon>Eukaryota</taxon>
        <taxon>Fungi</taxon>
        <taxon>Fungi incertae sedis</taxon>
        <taxon>Zoopagomycota</taxon>
        <taxon>Kickxellomycotina</taxon>
        <taxon>Kickxellomycetes</taxon>
        <taxon>Kickxellales</taxon>
        <taxon>Kickxellaceae</taxon>
        <taxon>Coemansia</taxon>
    </lineage>
</organism>
<evidence type="ECO:0000313" key="2">
    <source>
        <dbReference type="Proteomes" id="UP001140066"/>
    </source>
</evidence>
<comment type="caution">
    <text evidence="1">The sequence shown here is derived from an EMBL/GenBank/DDBJ whole genome shotgun (WGS) entry which is preliminary data.</text>
</comment>
<name>A0ACC1KGU1_9FUNG</name>
<gene>
    <name evidence="1" type="primary">ssh4</name>
    <name evidence="1" type="ORF">GGI18_002149</name>
</gene>
<dbReference type="EMBL" id="JANBUK010000464">
    <property type="protein sequence ID" value="KAJ2789874.1"/>
    <property type="molecule type" value="Genomic_DNA"/>
</dbReference>
<reference evidence="1" key="1">
    <citation type="submission" date="2022-07" db="EMBL/GenBank/DDBJ databases">
        <title>Phylogenomic reconstructions and comparative analyses of Kickxellomycotina fungi.</title>
        <authorList>
            <person name="Reynolds N.K."/>
            <person name="Stajich J.E."/>
            <person name="Barry K."/>
            <person name="Grigoriev I.V."/>
            <person name="Crous P."/>
            <person name="Smith M.E."/>
        </authorList>
    </citation>
    <scope>NUCLEOTIDE SEQUENCE</scope>
    <source>
        <strain evidence="1">BCRC 34191</strain>
    </source>
</reference>
<sequence>MDSESSLGLSIESALDKLEGMAAQRNYAYACQYAEAHPIDDSTGLLSSSDLELVAEHGAGAWQFEASEENIGVSVRNGTEVEFTGGEQSLVANLQFPNQQRVYYYEVRLTHLAHGTNVAVGIAMHSYPPLRLAGWARNSVGYHTCDGSVYHSHPLDRIRNSRPAYSSDTLGVGWRPRSGKVFFAINGVIVSHVRTPWAQKRLYPIVSADGPCSLSVNMGTRAFVLSHANMRYWAVAPPEGDYRGQQRTAMEAKFCEYASRASALISQLSTNPNYRTNLNSAHASLAGARLAFSRGDTTAALDLYVRGIDVYQSILLQEKSAGSTATSWSREVRKFATACLIEAERTKANVAPTHSPNGSPLPVRGGILAEAEPIAPQPLTRDAIQPKRRNAVTPNPSSTATYVSNGSSTASSTGSFSGQRLTSKETDVVKHTSHINGLTFLPWLDNDIEEKFDLPDYFTDKDGLPTLSPKQQRKLWKWRRASQIYGSPQIFGTVGCAHIVQETVTDCSFVAALCVSV</sequence>
<keyword evidence="2" id="KW-1185">Reference proteome</keyword>
<dbReference type="Proteomes" id="UP001140066">
    <property type="component" value="Unassembled WGS sequence"/>
</dbReference>
<protein>
    <submittedName>
        <fullName evidence="1">Protein ssh4</fullName>
    </submittedName>
</protein>
<proteinExistence type="predicted"/>
<accession>A0ACC1KGU1</accession>
<feature type="non-terminal residue" evidence="1">
    <location>
        <position position="517"/>
    </location>
</feature>